<keyword evidence="1" id="KW-0479">Metal-binding</keyword>
<evidence type="ECO:0000259" key="3">
    <source>
        <dbReference type="PROSITE" id="PS50089"/>
    </source>
</evidence>
<dbReference type="SMART" id="SM00184">
    <property type="entry name" value="RING"/>
    <property type="match status" value="1"/>
</dbReference>
<dbReference type="Proteomes" id="UP001215598">
    <property type="component" value="Unassembled WGS sequence"/>
</dbReference>
<keyword evidence="1" id="KW-0863">Zinc-finger</keyword>
<proteinExistence type="predicted"/>
<name>A0AAD7JTB6_9AGAR</name>
<keyword evidence="1" id="KW-0862">Zinc</keyword>
<dbReference type="InterPro" id="IPR001841">
    <property type="entry name" value="Znf_RING"/>
</dbReference>
<evidence type="ECO:0000313" key="5">
    <source>
        <dbReference type="Proteomes" id="UP001215598"/>
    </source>
</evidence>
<dbReference type="InterPro" id="IPR013083">
    <property type="entry name" value="Znf_RING/FYVE/PHD"/>
</dbReference>
<dbReference type="AlphaFoldDB" id="A0AAD7JTB6"/>
<protein>
    <recommendedName>
        <fullName evidence="3">RING-type domain-containing protein</fullName>
    </recommendedName>
</protein>
<dbReference type="Gene3D" id="3.30.40.10">
    <property type="entry name" value="Zinc/RING finger domain, C3HC4 (zinc finger)"/>
    <property type="match status" value="1"/>
</dbReference>
<comment type="caution">
    <text evidence="4">The sequence shown here is derived from an EMBL/GenBank/DDBJ whole genome shotgun (WGS) entry which is preliminary data.</text>
</comment>
<accession>A0AAD7JTB6</accession>
<feature type="domain" description="RING-type" evidence="3">
    <location>
        <begin position="103"/>
        <end position="138"/>
    </location>
</feature>
<gene>
    <name evidence="4" type="ORF">B0H16DRAFT_1715678</name>
</gene>
<dbReference type="PROSITE" id="PS50089">
    <property type="entry name" value="ZF_RING_2"/>
    <property type="match status" value="1"/>
</dbReference>
<dbReference type="EMBL" id="JARKIB010000017">
    <property type="protein sequence ID" value="KAJ7770052.1"/>
    <property type="molecule type" value="Genomic_DNA"/>
</dbReference>
<keyword evidence="5" id="KW-1185">Reference proteome</keyword>
<feature type="region of interest" description="Disordered" evidence="2">
    <location>
        <begin position="1"/>
        <end position="28"/>
    </location>
</feature>
<organism evidence="4 5">
    <name type="scientific">Mycena metata</name>
    <dbReference type="NCBI Taxonomy" id="1033252"/>
    <lineage>
        <taxon>Eukaryota</taxon>
        <taxon>Fungi</taxon>
        <taxon>Dikarya</taxon>
        <taxon>Basidiomycota</taxon>
        <taxon>Agaricomycotina</taxon>
        <taxon>Agaricomycetes</taxon>
        <taxon>Agaricomycetidae</taxon>
        <taxon>Agaricales</taxon>
        <taxon>Marasmiineae</taxon>
        <taxon>Mycenaceae</taxon>
        <taxon>Mycena</taxon>
    </lineage>
</organism>
<sequence length="198" mass="22621">MSTDPRRTPFRVKQGRGGGQSNLFAKHSPLAREEVRARLADSGRRARHSPPPRTRLKVQLKPAIDRTRPGHREQRLTALIREDLYFEGRLPVHQSTSRRSQRCSLCLSAKSHPVSYLCGHSHCYACIRLHLERSWECPTAGCSTVMQRAPHRHYPDEEALAEDFPLWVTQTAVFYTWDGLTFPKLPSTYTISSDDETA</sequence>
<dbReference type="Pfam" id="PF13923">
    <property type="entry name" value="zf-C3HC4_2"/>
    <property type="match status" value="1"/>
</dbReference>
<dbReference type="SUPFAM" id="SSF57850">
    <property type="entry name" value="RING/U-box"/>
    <property type="match status" value="1"/>
</dbReference>
<reference evidence="4" key="1">
    <citation type="submission" date="2023-03" db="EMBL/GenBank/DDBJ databases">
        <title>Massive genome expansion in bonnet fungi (Mycena s.s.) driven by repeated elements and novel gene families across ecological guilds.</title>
        <authorList>
            <consortium name="Lawrence Berkeley National Laboratory"/>
            <person name="Harder C.B."/>
            <person name="Miyauchi S."/>
            <person name="Viragh M."/>
            <person name="Kuo A."/>
            <person name="Thoen E."/>
            <person name="Andreopoulos B."/>
            <person name="Lu D."/>
            <person name="Skrede I."/>
            <person name="Drula E."/>
            <person name="Henrissat B."/>
            <person name="Morin E."/>
            <person name="Kohler A."/>
            <person name="Barry K."/>
            <person name="LaButti K."/>
            <person name="Morin E."/>
            <person name="Salamov A."/>
            <person name="Lipzen A."/>
            <person name="Mereny Z."/>
            <person name="Hegedus B."/>
            <person name="Baldrian P."/>
            <person name="Stursova M."/>
            <person name="Weitz H."/>
            <person name="Taylor A."/>
            <person name="Grigoriev I.V."/>
            <person name="Nagy L.G."/>
            <person name="Martin F."/>
            <person name="Kauserud H."/>
        </authorList>
    </citation>
    <scope>NUCLEOTIDE SEQUENCE</scope>
    <source>
        <strain evidence="4">CBHHK182m</strain>
    </source>
</reference>
<dbReference type="GO" id="GO:0008270">
    <property type="term" value="F:zinc ion binding"/>
    <property type="evidence" value="ECO:0007669"/>
    <property type="project" value="UniProtKB-KW"/>
</dbReference>
<evidence type="ECO:0000256" key="1">
    <source>
        <dbReference type="PROSITE-ProRule" id="PRU00175"/>
    </source>
</evidence>
<evidence type="ECO:0000313" key="4">
    <source>
        <dbReference type="EMBL" id="KAJ7770052.1"/>
    </source>
</evidence>
<evidence type="ECO:0000256" key="2">
    <source>
        <dbReference type="SAM" id="MobiDB-lite"/>
    </source>
</evidence>